<dbReference type="InterPro" id="IPR036388">
    <property type="entry name" value="WH-like_DNA-bd_sf"/>
</dbReference>
<dbReference type="AlphaFoldDB" id="A0AAW4XQ13"/>
<dbReference type="EMBL" id="JAJNCO010000037">
    <property type="protein sequence ID" value="MCD2114974.1"/>
    <property type="molecule type" value="Genomic_DNA"/>
</dbReference>
<comment type="caution">
    <text evidence="2">The sequence shown here is derived from an EMBL/GenBank/DDBJ whole genome shotgun (WGS) entry which is preliminary data.</text>
</comment>
<dbReference type="Proteomes" id="UP001198630">
    <property type="component" value="Unassembled WGS sequence"/>
</dbReference>
<proteinExistence type="predicted"/>
<gene>
    <name evidence="2" type="ORF">LQ384_28265</name>
</gene>
<dbReference type="Gene3D" id="1.10.10.10">
    <property type="entry name" value="Winged helix-like DNA-binding domain superfamily/Winged helix DNA-binding domain"/>
    <property type="match status" value="1"/>
</dbReference>
<dbReference type="GeneID" id="29940811"/>
<dbReference type="Pfam" id="PF13601">
    <property type="entry name" value="HTH_34"/>
    <property type="match status" value="1"/>
</dbReference>
<accession>A0AAW4XQ13</accession>
<evidence type="ECO:0000259" key="1">
    <source>
        <dbReference type="Pfam" id="PF13601"/>
    </source>
</evidence>
<dbReference type="RefSeq" id="WP_230792901.1">
    <property type="nucleotide sequence ID" value="NZ_JAJNCO010000037.1"/>
</dbReference>
<name>A0AAW4XQ13_RHORH</name>
<organism evidence="2 3">
    <name type="scientific">Rhodococcus rhodochrous</name>
    <dbReference type="NCBI Taxonomy" id="1829"/>
    <lineage>
        <taxon>Bacteria</taxon>
        <taxon>Bacillati</taxon>
        <taxon>Actinomycetota</taxon>
        <taxon>Actinomycetes</taxon>
        <taxon>Mycobacteriales</taxon>
        <taxon>Nocardiaceae</taxon>
        <taxon>Rhodococcus</taxon>
    </lineage>
</organism>
<dbReference type="InterPro" id="IPR027395">
    <property type="entry name" value="WH_DNA-bd_dom"/>
</dbReference>
<evidence type="ECO:0000313" key="3">
    <source>
        <dbReference type="Proteomes" id="UP001198630"/>
    </source>
</evidence>
<reference evidence="2" key="1">
    <citation type="submission" date="2021-11" db="EMBL/GenBank/DDBJ databases">
        <title>Development of a sustainable strategy for remediation of hydrocarbon-contaminated territories based on the waste exchange concept.</title>
        <authorList>
            <person name="Elkin A."/>
        </authorList>
    </citation>
    <scope>NUCLEOTIDE SEQUENCE</scope>
    <source>
        <strain evidence="2">IEGM 757</strain>
    </source>
</reference>
<protein>
    <submittedName>
        <fullName evidence="2">Transcriptional regulator</fullName>
    </submittedName>
</protein>
<sequence>MSLLAPTEWTEFVYLRDTLHLSDSALSKQLTLLQYAGYVHVQWNATEPAAA</sequence>
<feature type="domain" description="Winged helix DNA-binding" evidence="1">
    <location>
        <begin position="1"/>
        <end position="42"/>
    </location>
</feature>
<evidence type="ECO:0000313" key="2">
    <source>
        <dbReference type="EMBL" id="MCD2114974.1"/>
    </source>
</evidence>